<dbReference type="CDD" id="cd06442">
    <property type="entry name" value="DPM1_like"/>
    <property type="match status" value="1"/>
</dbReference>
<dbReference type="SUPFAM" id="SSF53448">
    <property type="entry name" value="Nucleotide-diphospho-sugar transferases"/>
    <property type="match status" value="1"/>
</dbReference>
<dbReference type="Gene3D" id="3.90.550.10">
    <property type="entry name" value="Spore Coat Polysaccharide Biosynthesis Protein SpsA, Chain A"/>
    <property type="match status" value="1"/>
</dbReference>
<dbReference type="GO" id="GO:0004582">
    <property type="term" value="F:dolichyl-phosphate beta-D-mannosyltransferase activity"/>
    <property type="evidence" value="ECO:0007669"/>
    <property type="project" value="InterPro"/>
</dbReference>
<dbReference type="GO" id="GO:0009247">
    <property type="term" value="P:glycolipid biosynthetic process"/>
    <property type="evidence" value="ECO:0007669"/>
    <property type="project" value="TreeGrafter"/>
</dbReference>
<dbReference type="GO" id="GO:0016020">
    <property type="term" value="C:membrane"/>
    <property type="evidence" value="ECO:0007669"/>
    <property type="project" value="GOC"/>
</dbReference>
<dbReference type="InterPro" id="IPR001173">
    <property type="entry name" value="Glyco_trans_2-like"/>
</dbReference>
<dbReference type="InterPro" id="IPR029044">
    <property type="entry name" value="Nucleotide-diphossugar_trans"/>
</dbReference>
<dbReference type="EC" id="2.4.1.-" evidence="5"/>
<evidence type="ECO:0000256" key="1">
    <source>
        <dbReference type="ARBA" id="ARBA00006739"/>
    </source>
</evidence>
<evidence type="ECO:0000259" key="4">
    <source>
        <dbReference type="Pfam" id="PF00535"/>
    </source>
</evidence>
<evidence type="ECO:0000256" key="3">
    <source>
        <dbReference type="ARBA" id="ARBA00022679"/>
    </source>
</evidence>
<dbReference type="RefSeq" id="WP_259313185.1">
    <property type="nucleotide sequence ID" value="NZ_CP087164.1"/>
</dbReference>
<feature type="domain" description="Glycosyltransferase 2-like" evidence="4">
    <location>
        <begin position="11"/>
        <end position="182"/>
    </location>
</feature>
<keyword evidence="3 5" id="KW-0808">Transferase</keyword>
<keyword evidence="6" id="KW-1185">Reference proteome</keyword>
<reference evidence="5" key="1">
    <citation type="journal article" date="2022" name="Int. J. Syst. Evol. Microbiol.">
        <title>Pseudomonas aegrilactucae sp. nov. and Pseudomonas morbosilactucae sp. nov., pathogens causing bacterial rot of lettuce in Japan.</title>
        <authorList>
            <person name="Sawada H."/>
            <person name="Fujikawa T."/>
            <person name="Satou M."/>
        </authorList>
    </citation>
    <scope>NUCLEOTIDE SEQUENCE</scope>
    <source>
        <strain evidence="5">0166_1</strain>
    </source>
</reference>
<dbReference type="EMBL" id="CP087164">
    <property type="protein sequence ID" value="UGS39181.1"/>
    <property type="molecule type" value="Genomic_DNA"/>
</dbReference>
<dbReference type="KEGG" id="sbae:DSM104329_05613"/>
<gene>
    <name evidence="5" type="primary">ppm1_2</name>
    <name evidence="5" type="ORF">DSM104329_05613</name>
</gene>
<dbReference type="AlphaFoldDB" id="A0A9E7C336"/>
<protein>
    <submittedName>
        <fullName evidence="5">Polyprenol monophosphomannose synthase</fullName>
        <ecNumber evidence="5">2.4.1.-</ecNumber>
    </submittedName>
</protein>
<dbReference type="FunFam" id="3.90.550.10:FF:000122">
    <property type="entry name" value="Dolichol-phosphate mannosyltransferase subunit 1"/>
    <property type="match status" value="1"/>
</dbReference>
<evidence type="ECO:0000313" key="6">
    <source>
        <dbReference type="Proteomes" id="UP001162834"/>
    </source>
</evidence>
<dbReference type="Proteomes" id="UP001162834">
    <property type="component" value="Chromosome"/>
</dbReference>
<organism evidence="5 6">
    <name type="scientific">Capillimicrobium parvum</name>
    <dbReference type="NCBI Taxonomy" id="2884022"/>
    <lineage>
        <taxon>Bacteria</taxon>
        <taxon>Bacillati</taxon>
        <taxon>Actinomycetota</taxon>
        <taxon>Thermoleophilia</taxon>
        <taxon>Solirubrobacterales</taxon>
        <taxon>Capillimicrobiaceae</taxon>
        <taxon>Capillimicrobium</taxon>
    </lineage>
</organism>
<dbReference type="Pfam" id="PF00535">
    <property type="entry name" value="Glycos_transf_2"/>
    <property type="match status" value="1"/>
</dbReference>
<sequence>MHGPPSGPPWLVLPTYDEAPNIEAIVRAAHQVLSEAAPEGFRILVVDDDSPDGTGVIADRLAAELAEVAVLHRRAREGLGPAYLAGFDHALDAGAGYVLEMDADFSHDPADLPRLLDAVRSGRADLALGSRYVDGGGVQDWSLLRRLVSRGGSAYAAAMLSLPQRDLTGGFKCFRREVLETIDLPSVRSKGYAFQVELTYRATLAGFRVLEVPIVFRDRVRGQSKMSWRIATEAAWLVPQLRRRG</sequence>
<dbReference type="PANTHER" id="PTHR43398">
    <property type="entry name" value="DOLICHOL-PHOSPHATE MANNOSYLTRANSFERASE SUBUNIT 1"/>
    <property type="match status" value="1"/>
</dbReference>
<dbReference type="InterPro" id="IPR039528">
    <property type="entry name" value="DPM1-like"/>
</dbReference>
<accession>A0A9E7C336</accession>
<proteinExistence type="inferred from homology"/>
<evidence type="ECO:0000313" key="5">
    <source>
        <dbReference type="EMBL" id="UGS39181.1"/>
    </source>
</evidence>
<comment type="similarity">
    <text evidence="1">Belongs to the glycosyltransferase 2 family.</text>
</comment>
<name>A0A9E7C336_9ACTN</name>
<keyword evidence="2 5" id="KW-0328">Glycosyltransferase</keyword>
<evidence type="ECO:0000256" key="2">
    <source>
        <dbReference type="ARBA" id="ARBA00022676"/>
    </source>
</evidence>
<dbReference type="PANTHER" id="PTHR43398:SF1">
    <property type="entry name" value="DOLICHOL-PHOSPHATE MANNOSYLTRANSFERASE SUBUNIT 1"/>
    <property type="match status" value="1"/>
</dbReference>